<dbReference type="Proteomes" id="UP000469430">
    <property type="component" value="Unassembled WGS sequence"/>
</dbReference>
<gene>
    <name evidence="1" type="ORF">GRI97_04460</name>
</gene>
<dbReference type="EMBL" id="WTYJ01000001">
    <property type="protein sequence ID" value="MXO98238.1"/>
    <property type="molecule type" value="Genomic_DNA"/>
</dbReference>
<organism evidence="1 2">
    <name type="scientific">Croceibacterium xixiisoli</name>
    <dbReference type="NCBI Taxonomy" id="1476466"/>
    <lineage>
        <taxon>Bacteria</taxon>
        <taxon>Pseudomonadati</taxon>
        <taxon>Pseudomonadota</taxon>
        <taxon>Alphaproteobacteria</taxon>
        <taxon>Sphingomonadales</taxon>
        <taxon>Erythrobacteraceae</taxon>
        <taxon>Croceibacterium</taxon>
    </lineage>
</organism>
<dbReference type="OrthoDB" id="8238029at2"/>
<reference evidence="1 2" key="1">
    <citation type="submission" date="2019-12" db="EMBL/GenBank/DDBJ databases">
        <title>Genomic-based taxomic classification of the family Erythrobacteraceae.</title>
        <authorList>
            <person name="Xu L."/>
        </authorList>
    </citation>
    <scope>NUCLEOTIDE SEQUENCE [LARGE SCALE GENOMIC DNA]</scope>
    <source>
        <strain evidence="1 2">S36</strain>
    </source>
</reference>
<dbReference type="AlphaFoldDB" id="A0A6I4TUG5"/>
<accession>A0A6I4TUG5</accession>
<dbReference type="RefSeq" id="WP_161389898.1">
    <property type="nucleotide sequence ID" value="NZ_JBHSCP010000001.1"/>
</dbReference>
<evidence type="ECO:0000313" key="1">
    <source>
        <dbReference type="EMBL" id="MXO98238.1"/>
    </source>
</evidence>
<keyword evidence="2" id="KW-1185">Reference proteome</keyword>
<comment type="caution">
    <text evidence="1">The sequence shown here is derived from an EMBL/GenBank/DDBJ whole genome shotgun (WGS) entry which is preliminary data.</text>
</comment>
<sequence>MADDKTIKGPQDSSRISMNEDYEVYYWTDKFGISRDRLQEAVDAVGNSSAAVEDYLKK</sequence>
<protein>
    <submittedName>
        <fullName evidence="1">DUF3606 domain-containing protein</fullName>
    </submittedName>
</protein>
<name>A0A6I4TUG5_9SPHN</name>
<proteinExistence type="predicted"/>
<dbReference type="InterPro" id="IPR022037">
    <property type="entry name" value="DUF3606"/>
</dbReference>
<evidence type="ECO:0000313" key="2">
    <source>
        <dbReference type="Proteomes" id="UP000469430"/>
    </source>
</evidence>
<dbReference type="Pfam" id="PF12244">
    <property type="entry name" value="DUF3606"/>
    <property type="match status" value="1"/>
</dbReference>